<reference evidence="1 2" key="1">
    <citation type="submission" date="2013-01" db="EMBL/GenBank/DDBJ databases">
        <title>The Genome Sequence of Clostridium clostridioforme 90A8.</title>
        <authorList>
            <consortium name="The Broad Institute Genome Sequencing Platform"/>
            <person name="Earl A."/>
            <person name="Ward D."/>
            <person name="Feldgarden M."/>
            <person name="Gevers D."/>
            <person name="Courvalin P."/>
            <person name="Lambert T."/>
            <person name="Walker B."/>
            <person name="Young S.K."/>
            <person name="Zeng Q."/>
            <person name="Gargeya S."/>
            <person name="Fitzgerald M."/>
            <person name="Haas B."/>
            <person name="Abouelleil A."/>
            <person name="Alvarado L."/>
            <person name="Arachchi H.M."/>
            <person name="Berlin A.M."/>
            <person name="Chapman S.B."/>
            <person name="Dewar J."/>
            <person name="Goldberg J."/>
            <person name="Griggs A."/>
            <person name="Gujja S."/>
            <person name="Hansen M."/>
            <person name="Howarth C."/>
            <person name="Imamovic A."/>
            <person name="Larimer J."/>
            <person name="McCowan C."/>
            <person name="Murphy C."/>
            <person name="Neiman D."/>
            <person name="Pearson M."/>
            <person name="Priest M."/>
            <person name="Roberts A."/>
            <person name="Saif S."/>
            <person name="Shea T."/>
            <person name="Sisk P."/>
            <person name="Sykes S."/>
            <person name="Wortman J."/>
            <person name="Nusbaum C."/>
            <person name="Birren B."/>
        </authorList>
    </citation>
    <scope>NUCLEOTIDE SEQUENCE [LARGE SCALE GENOMIC DNA]</scope>
    <source>
        <strain evidence="1 2">90A8</strain>
    </source>
</reference>
<sequence>MESLPSYLKESAQKAVQDQAEEGIVIVHGTGRRKTHLQKSIETLETYISKLKEYSKKLYVCGERNSYSKTDPDATFMRMKEDAMLNGQLKPAYNLQHGVDSEYITWLDISPRPTDTKTLLPFLKEMEAYLSFKYQEIVAISNPRTMRFHVLSRQNV</sequence>
<evidence type="ECO:0000313" key="1">
    <source>
        <dbReference type="EMBL" id="ENZ15181.1"/>
    </source>
</evidence>
<dbReference type="EMBL" id="AGYR01000024">
    <property type="protein sequence ID" value="ENZ15181.1"/>
    <property type="molecule type" value="Genomic_DNA"/>
</dbReference>
<protein>
    <submittedName>
        <fullName evidence="1">Uncharacterized protein</fullName>
    </submittedName>
</protein>
<accession>A0A0E2HAM6</accession>
<dbReference type="PATRIC" id="fig|999408.3.peg.2501"/>
<dbReference type="HOGENOM" id="CLU_1683503_0_0_9"/>
<dbReference type="PANTHER" id="PTHR33408:SF2">
    <property type="entry name" value="TRANSPOSASE DDE DOMAIN-CONTAINING PROTEIN"/>
    <property type="match status" value="1"/>
</dbReference>
<comment type="caution">
    <text evidence="1">The sequence shown here is derived from an EMBL/GenBank/DDBJ whole genome shotgun (WGS) entry which is preliminary data.</text>
</comment>
<proteinExistence type="predicted"/>
<dbReference type="PANTHER" id="PTHR33408">
    <property type="entry name" value="TRANSPOSASE"/>
    <property type="match status" value="1"/>
</dbReference>
<gene>
    <name evidence="1" type="ORF">HMPREF1090_02327</name>
</gene>
<dbReference type="Proteomes" id="UP000013085">
    <property type="component" value="Unassembled WGS sequence"/>
</dbReference>
<organism evidence="1 2">
    <name type="scientific">[Clostridium] clostridioforme 90A8</name>
    <dbReference type="NCBI Taxonomy" id="999408"/>
    <lineage>
        <taxon>Bacteria</taxon>
        <taxon>Bacillati</taxon>
        <taxon>Bacillota</taxon>
        <taxon>Clostridia</taxon>
        <taxon>Lachnospirales</taxon>
        <taxon>Lachnospiraceae</taxon>
        <taxon>Enterocloster</taxon>
    </lineage>
</organism>
<name>A0A0E2HAM6_9FIRM</name>
<evidence type="ECO:0000313" key="2">
    <source>
        <dbReference type="Proteomes" id="UP000013085"/>
    </source>
</evidence>
<dbReference type="AlphaFoldDB" id="A0A0E2HAM6"/>